<reference evidence="1 2" key="1">
    <citation type="submission" date="2018-11" db="EMBL/GenBank/DDBJ databases">
        <authorList>
            <person name="Da X."/>
        </authorList>
    </citation>
    <scope>NUCLEOTIDE SEQUENCE [LARGE SCALE GENOMIC DNA]</scope>
    <source>
        <strain evidence="1 2">S14-144</strain>
    </source>
</reference>
<dbReference type="InterPro" id="IPR054206">
    <property type="entry name" value="DUF6912"/>
</dbReference>
<accession>A0A3G8ZUU6</accession>
<gene>
    <name evidence="1" type="ORF">EH165_04245</name>
</gene>
<dbReference type="Proteomes" id="UP000268084">
    <property type="component" value="Chromosome"/>
</dbReference>
<evidence type="ECO:0000313" key="2">
    <source>
        <dbReference type="Proteomes" id="UP000268084"/>
    </source>
</evidence>
<dbReference type="EMBL" id="CP034170">
    <property type="protein sequence ID" value="AZI57491.1"/>
    <property type="molecule type" value="Genomic_DNA"/>
</dbReference>
<dbReference type="KEGG" id="nak:EH165_04245"/>
<protein>
    <submittedName>
        <fullName evidence="1">Uncharacterized protein</fullName>
    </submittedName>
</protein>
<keyword evidence="2" id="KW-1185">Reference proteome</keyword>
<proteinExistence type="predicted"/>
<dbReference type="RefSeq" id="WP_124798176.1">
    <property type="nucleotide sequence ID" value="NZ_CP034170.1"/>
</dbReference>
<reference evidence="1 2" key="2">
    <citation type="submission" date="2018-12" db="EMBL/GenBank/DDBJ databases">
        <title>Nakamurella antarcticus sp. nov., isolated from Antarctica South Shetland Islands soil.</title>
        <authorList>
            <person name="Peng F."/>
        </authorList>
    </citation>
    <scope>NUCLEOTIDE SEQUENCE [LARGE SCALE GENOMIC DNA]</scope>
    <source>
        <strain evidence="1 2">S14-144</strain>
    </source>
</reference>
<organism evidence="1 2">
    <name type="scientific">Nakamurella antarctica</name>
    <dbReference type="NCBI Taxonomy" id="1902245"/>
    <lineage>
        <taxon>Bacteria</taxon>
        <taxon>Bacillati</taxon>
        <taxon>Actinomycetota</taxon>
        <taxon>Actinomycetes</taxon>
        <taxon>Nakamurellales</taxon>
        <taxon>Nakamurellaceae</taxon>
        <taxon>Nakamurella</taxon>
    </lineage>
</organism>
<name>A0A3G8ZUU6_9ACTN</name>
<sequence length="174" mass="18464">MRIYLPSTLTNLAADVRDGYLRPPHGTAFAVTPGLTANYPEADIEELEYLAMQDAARASLRLIASQESSTELGEPRLALRVVVAADVSEVTVRDDLDRGVVRVAGPVPWNVVASVHVDGADASDAVAAAVTVIDAADMGDLDAEFVLGSAQDYELGWYAPNEISYLVAELGFDG</sequence>
<dbReference type="AlphaFoldDB" id="A0A3G8ZUU6"/>
<dbReference type="Pfam" id="PF21853">
    <property type="entry name" value="DUF6912"/>
    <property type="match status" value="1"/>
</dbReference>
<evidence type="ECO:0000313" key="1">
    <source>
        <dbReference type="EMBL" id="AZI57491.1"/>
    </source>
</evidence>
<dbReference type="OrthoDB" id="3214389at2"/>